<protein>
    <submittedName>
        <fullName evidence="2">Uncharacterized protein</fullName>
    </submittedName>
</protein>
<evidence type="ECO:0000313" key="2">
    <source>
        <dbReference type="EMBL" id="CDW45714.1"/>
    </source>
</evidence>
<organism evidence="2">
    <name type="scientific">Lepeophtheirus salmonis</name>
    <name type="common">Salmon louse</name>
    <name type="synonym">Caligus salmonis</name>
    <dbReference type="NCBI Taxonomy" id="72036"/>
    <lineage>
        <taxon>Eukaryota</taxon>
        <taxon>Metazoa</taxon>
        <taxon>Ecdysozoa</taxon>
        <taxon>Arthropoda</taxon>
        <taxon>Crustacea</taxon>
        <taxon>Multicrustacea</taxon>
        <taxon>Hexanauplia</taxon>
        <taxon>Copepoda</taxon>
        <taxon>Siphonostomatoida</taxon>
        <taxon>Caligidae</taxon>
        <taxon>Lepeophtheirus</taxon>
    </lineage>
</organism>
<feature type="chain" id="PRO_5005489159" evidence="1">
    <location>
        <begin position="21"/>
        <end position="60"/>
    </location>
</feature>
<evidence type="ECO:0000256" key="1">
    <source>
        <dbReference type="SAM" id="SignalP"/>
    </source>
</evidence>
<dbReference type="EMBL" id="HACA01028353">
    <property type="protein sequence ID" value="CDW45714.1"/>
    <property type="molecule type" value="Transcribed_RNA"/>
</dbReference>
<reference evidence="2" key="1">
    <citation type="submission" date="2014-05" db="EMBL/GenBank/DDBJ databases">
        <authorList>
            <person name="Chronopoulou M."/>
        </authorList>
    </citation>
    <scope>NUCLEOTIDE SEQUENCE</scope>
    <source>
        <tissue evidence="2">Whole organism</tissue>
    </source>
</reference>
<sequence length="60" mass="6812">MIMRSDLLLAHLLVQGSTLSHSPPDTLQEIKLTTSPHNEAFHLPTKSCKLYERVEIPLLF</sequence>
<proteinExistence type="predicted"/>
<dbReference type="AlphaFoldDB" id="A0A0K2V5D5"/>
<keyword evidence="1" id="KW-0732">Signal</keyword>
<accession>A0A0K2V5D5</accession>
<name>A0A0K2V5D5_LEPSM</name>
<feature type="signal peptide" evidence="1">
    <location>
        <begin position="1"/>
        <end position="20"/>
    </location>
</feature>